<dbReference type="AlphaFoldDB" id="A0AA41HAW9"/>
<dbReference type="Proteomes" id="UP001155901">
    <property type="component" value="Unassembled WGS sequence"/>
</dbReference>
<dbReference type="PANTHER" id="PTHR34322">
    <property type="entry name" value="TRANSPOSASE, Y1_TNP DOMAIN-CONTAINING"/>
    <property type="match status" value="1"/>
</dbReference>
<proteinExistence type="predicted"/>
<protein>
    <submittedName>
        <fullName evidence="2">Transposase</fullName>
    </submittedName>
</protein>
<organism evidence="2 3">
    <name type="scientific">Duganella violaceipulchra</name>
    <dbReference type="NCBI Taxonomy" id="2849652"/>
    <lineage>
        <taxon>Bacteria</taxon>
        <taxon>Pseudomonadati</taxon>
        <taxon>Pseudomonadota</taxon>
        <taxon>Betaproteobacteria</taxon>
        <taxon>Burkholderiales</taxon>
        <taxon>Oxalobacteraceae</taxon>
        <taxon>Telluria group</taxon>
        <taxon>Duganella</taxon>
    </lineage>
</organism>
<comment type="caution">
    <text evidence="2">The sequence shown here is derived from an EMBL/GenBank/DDBJ whole genome shotgun (WGS) entry which is preliminary data.</text>
</comment>
<sequence length="285" mass="32797">MVRPLRLEFPGALYHVTCRGNRREEIFRDRVDRLVWLEEIERVCRRFHFVIHAFCQMTNHYHVLIETPEGNLGQGMRQLNSAYSQYYNRRHELVGHVMQGRYHAILVQKESYLRELARYIVLNPVRAGEVAAPGDWEWSSYRAMMGEAPAATWMTTGWLLDCFGPDQIAARQAYHLFVMTGLHAESPLKKVSFRCILGDETFIARHREPAKESRSAEIARVQRRALALPLEEYALTFAPREVAMAEAYRSTAFSMQQIAAYFGVSVKTVSRAVAASEVTENRLNG</sequence>
<evidence type="ECO:0000259" key="1">
    <source>
        <dbReference type="SMART" id="SM01321"/>
    </source>
</evidence>
<dbReference type="GO" id="GO:0003677">
    <property type="term" value="F:DNA binding"/>
    <property type="evidence" value="ECO:0007669"/>
    <property type="project" value="InterPro"/>
</dbReference>
<accession>A0AA41HAW9</accession>
<evidence type="ECO:0000313" key="3">
    <source>
        <dbReference type="Proteomes" id="UP001155901"/>
    </source>
</evidence>
<dbReference type="InterPro" id="IPR002686">
    <property type="entry name" value="Transposase_17"/>
</dbReference>
<dbReference type="EMBL" id="JAHTGR010000027">
    <property type="protein sequence ID" value="MBV6325207.1"/>
    <property type="molecule type" value="Genomic_DNA"/>
</dbReference>
<dbReference type="RefSeq" id="WP_217946094.1">
    <property type="nucleotide sequence ID" value="NZ_JAHTGR010000027.1"/>
</dbReference>
<dbReference type="GO" id="GO:0006313">
    <property type="term" value="P:DNA transposition"/>
    <property type="evidence" value="ECO:0007669"/>
    <property type="project" value="InterPro"/>
</dbReference>
<name>A0AA41HAW9_9BURK</name>
<evidence type="ECO:0000313" key="2">
    <source>
        <dbReference type="EMBL" id="MBV6325207.1"/>
    </source>
</evidence>
<dbReference type="Pfam" id="PF01797">
    <property type="entry name" value="Y1_Tnp"/>
    <property type="match status" value="1"/>
</dbReference>
<dbReference type="SMART" id="SM01321">
    <property type="entry name" value="Y1_Tnp"/>
    <property type="match status" value="1"/>
</dbReference>
<reference evidence="2" key="1">
    <citation type="submission" date="2021-07" db="EMBL/GenBank/DDBJ databases">
        <title>Characterization of violacein-producing bacteria and related species.</title>
        <authorList>
            <person name="Wilson H.S."/>
            <person name="De Leon M.E."/>
        </authorList>
    </citation>
    <scope>NUCLEOTIDE SEQUENCE</scope>
    <source>
        <strain evidence="2">HSC-15S17</strain>
    </source>
</reference>
<dbReference type="PANTHER" id="PTHR34322:SF2">
    <property type="entry name" value="TRANSPOSASE IS200-LIKE DOMAIN-CONTAINING PROTEIN"/>
    <property type="match status" value="1"/>
</dbReference>
<feature type="domain" description="Transposase IS200-like" evidence="1">
    <location>
        <begin position="9"/>
        <end position="123"/>
    </location>
</feature>
<dbReference type="GO" id="GO:0004803">
    <property type="term" value="F:transposase activity"/>
    <property type="evidence" value="ECO:0007669"/>
    <property type="project" value="InterPro"/>
</dbReference>
<dbReference type="NCBIfam" id="NF047646">
    <property type="entry name" value="REP_Tyr_transpos"/>
    <property type="match status" value="1"/>
</dbReference>
<gene>
    <name evidence="2" type="ORF">KVP70_30255</name>
</gene>